<reference evidence="11" key="1">
    <citation type="submission" date="2019-05" db="EMBL/GenBank/DDBJ databases">
        <title>Metatranscriptomic reconstruction reveals RNA viruses with the potential to shape carbon cycling in soil.</title>
        <authorList>
            <person name="Starr E.P."/>
            <person name="Nuccio E."/>
            <person name="Pett-Ridge J."/>
            <person name="Banfield J.F."/>
            <person name="Firestone M.K."/>
        </authorList>
    </citation>
    <scope>NUCLEOTIDE SEQUENCE</scope>
    <source>
        <strain evidence="11">H3_Bulk_42_scaffold_342</strain>
    </source>
</reference>
<proteinExistence type="predicted"/>
<keyword evidence="9" id="KW-0479">Metal-binding</keyword>
<keyword evidence="2 11" id="KW-0696">RNA-directed RNA polymerase</keyword>
<dbReference type="InterPro" id="IPR007096">
    <property type="entry name" value="RNA-dir_Rpol_cat_phage"/>
</dbReference>
<comment type="catalytic activity">
    <reaction evidence="8">
        <text>RNA(n) + a ribonucleoside 5'-triphosphate = RNA(n+1) + diphosphate</text>
        <dbReference type="Rhea" id="RHEA:21248"/>
        <dbReference type="Rhea" id="RHEA-COMP:14527"/>
        <dbReference type="Rhea" id="RHEA-COMP:17342"/>
        <dbReference type="ChEBI" id="CHEBI:33019"/>
        <dbReference type="ChEBI" id="CHEBI:61557"/>
        <dbReference type="ChEBI" id="CHEBI:140395"/>
        <dbReference type="EC" id="2.7.7.48"/>
    </reaction>
</comment>
<evidence type="ECO:0000256" key="1">
    <source>
        <dbReference type="ARBA" id="ARBA00012494"/>
    </source>
</evidence>
<protein>
    <recommendedName>
        <fullName evidence="1">RNA-directed RNA polymerase</fullName>
        <ecNumber evidence="1">2.7.7.48</ecNumber>
    </recommendedName>
    <alternativeName>
        <fullName evidence="7">RNA replicase beta chain</fullName>
    </alternativeName>
</protein>
<keyword evidence="3" id="KW-0808">Transferase</keyword>
<comment type="cofactor">
    <cofactor evidence="9">
        <name>Mg(2+)</name>
        <dbReference type="ChEBI" id="CHEBI:18420"/>
    </cofactor>
    <text evidence="9">Binds 2 Mg(2+) per subunit.</text>
</comment>
<dbReference type="InterPro" id="IPR005093">
    <property type="entry name" value="RNArep_beta"/>
</dbReference>
<sequence length="634" mass="71042">MKSNVSDHLEMVAAVYSDAATKCTAEVSALRDLETIRSRVEEEGMSFLTITLPNFCRDFERSLADGYIDPSSFAGFPRVRKAGKRGAIPAFLQGMLGQLFNRETGEQNDETNDSPTIVESVRQICLLFKKVEMPCTPTRMYRAVASFVDVEHANEVFTAPDDALSYFEGVSECLWTNLVDAIRVHELVPRHGPGATAEGIAGNGKYVWHEWYERLEPYFPFFPTALSMGALEDYGKALEEVAFCTEDQERPVKVTLVPKTLKAPRVIAIEPVCMQYAQQAVSSALQREIETYWLTRGHINFSDQTTNQQLALTSSKSGRYATIDLSDASDRVPWSLVKVMLASNQDFLGAVEACRSTGALLPDGRILRPLYKFASMGSALCFPIESMYFYTVCVVALLESRKLPVNQRNIFDVSRDVFVYGDDIVIPSEEADAVLASLQRYNCKVNLNKSFWTGRFRESCGVDAYGGMPVTPVYLRKDVPKNRQQAAEIVSWVATANLFYKKGYWRTTSHMIRTIERIIGPLPYVSETSSALGRISFLGYRSVGRWSLDLHRWETKGEVPTPVYRCDKVDGYSALQKCLLRLERGSPTTLEPSSAFELGQAKGVQTPLGVDLKHLERSVRRGAVTLKRRWVPAT</sequence>
<dbReference type="GO" id="GO:0039694">
    <property type="term" value="P:viral RNA genome replication"/>
    <property type="evidence" value="ECO:0007669"/>
    <property type="project" value="InterPro"/>
</dbReference>
<evidence type="ECO:0000256" key="9">
    <source>
        <dbReference type="PIRSR" id="PIRSR605093-1"/>
    </source>
</evidence>
<feature type="binding site" evidence="9">
    <location>
        <position position="324"/>
    </location>
    <ligand>
        <name>Mg(2+)</name>
        <dbReference type="ChEBI" id="CHEBI:18420"/>
        <label>2</label>
    </ligand>
</feature>
<organism evidence="11">
    <name type="scientific">Leviviridae sp</name>
    <dbReference type="NCBI Taxonomy" id="2027243"/>
    <lineage>
        <taxon>Viruses</taxon>
        <taxon>Riboviria</taxon>
        <taxon>Orthornavirae</taxon>
        <taxon>Lenarviricota</taxon>
        <taxon>Leviviricetes</taxon>
        <taxon>Norzivirales</taxon>
        <taxon>Fiersviridae</taxon>
    </lineage>
</organism>
<dbReference type="PROSITE" id="PS50522">
    <property type="entry name" value="RDRP_PHAGE"/>
    <property type="match status" value="1"/>
</dbReference>
<keyword evidence="5" id="KW-0547">Nucleotide-binding</keyword>
<dbReference type="EMBL" id="MN033049">
    <property type="protein sequence ID" value="QDH86941.1"/>
    <property type="molecule type" value="Genomic_RNA"/>
</dbReference>
<dbReference type="GO" id="GO:0000166">
    <property type="term" value="F:nucleotide binding"/>
    <property type="evidence" value="ECO:0007669"/>
    <property type="project" value="UniProtKB-KW"/>
</dbReference>
<dbReference type="Pfam" id="PF03431">
    <property type="entry name" value="RNA_replicase_B"/>
    <property type="match status" value="1"/>
</dbReference>
<feature type="domain" description="RdRp catalytic" evidence="10">
    <location>
        <begin position="309"/>
        <end position="454"/>
    </location>
</feature>
<evidence type="ECO:0000256" key="8">
    <source>
        <dbReference type="ARBA" id="ARBA00048744"/>
    </source>
</evidence>
<keyword evidence="4" id="KW-0548">Nucleotidyltransferase</keyword>
<evidence type="ECO:0000256" key="3">
    <source>
        <dbReference type="ARBA" id="ARBA00022679"/>
    </source>
</evidence>
<dbReference type="SUPFAM" id="SSF56672">
    <property type="entry name" value="DNA/RNA polymerases"/>
    <property type="match status" value="1"/>
</dbReference>
<dbReference type="EC" id="2.7.7.48" evidence="1"/>
<dbReference type="GO" id="GO:0003968">
    <property type="term" value="F:RNA-directed RNA polymerase activity"/>
    <property type="evidence" value="ECO:0007669"/>
    <property type="project" value="UniProtKB-KW"/>
</dbReference>
<evidence type="ECO:0000313" key="11">
    <source>
        <dbReference type="EMBL" id="QDH86941.1"/>
    </source>
</evidence>
<dbReference type="InterPro" id="IPR043502">
    <property type="entry name" value="DNA/RNA_pol_sf"/>
</dbReference>
<evidence type="ECO:0000256" key="6">
    <source>
        <dbReference type="ARBA" id="ARBA00022953"/>
    </source>
</evidence>
<name>A0A514D006_9VIRU</name>
<evidence type="ECO:0000256" key="2">
    <source>
        <dbReference type="ARBA" id="ARBA00022484"/>
    </source>
</evidence>
<evidence type="ECO:0000256" key="5">
    <source>
        <dbReference type="ARBA" id="ARBA00022741"/>
    </source>
</evidence>
<keyword evidence="6" id="KW-0693">Viral RNA replication</keyword>
<evidence type="ECO:0000259" key="10">
    <source>
        <dbReference type="PROSITE" id="PS50522"/>
    </source>
</evidence>
<feature type="binding site" evidence="9">
    <location>
        <position position="422"/>
    </location>
    <ligand>
        <name>Mg(2+)</name>
        <dbReference type="ChEBI" id="CHEBI:18420"/>
        <label>2</label>
    </ligand>
</feature>
<feature type="binding site" evidence="9">
    <location>
        <position position="423"/>
    </location>
    <ligand>
        <name>Mg(2+)</name>
        <dbReference type="ChEBI" id="CHEBI:18420"/>
        <label>2</label>
    </ligand>
</feature>
<accession>A0A514D006</accession>
<dbReference type="GO" id="GO:0046872">
    <property type="term" value="F:metal ion binding"/>
    <property type="evidence" value="ECO:0007669"/>
    <property type="project" value="UniProtKB-KW"/>
</dbReference>
<gene>
    <name evidence="11" type="ORF">H3Bulk42342_000001</name>
</gene>
<keyword evidence="9" id="KW-0460">Magnesium</keyword>
<evidence type="ECO:0000256" key="4">
    <source>
        <dbReference type="ARBA" id="ARBA00022695"/>
    </source>
</evidence>
<evidence type="ECO:0000256" key="7">
    <source>
        <dbReference type="ARBA" id="ARBA00030248"/>
    </source>
</evidence>